<reference evidence="5" key="1">
    <citation type="submission" date="2016-09" db="EMBL/GenBank/DDBJ databases">
        <authorList>
            <person name="Varghese N."/>
            <person name="Submissions S."/>
        </authorList>
    </citation>
    <scope>NUCLEOTIDE SEQUENCE [LARGE SCALE GENOMIC DNA]</scope>
    <source>
        <strain evidence="5">TNe-862</strain>
    </source>
</reference>
<dbReference type="Pfam" id="PF03561">
    <property type="entry name" value="Allantoicase"/>
    <property type="match status" value="2"/>
</dbReference>
<dbReference type="Gene3D" id="2.60.120.260">
    <property type="entry name" value="Galactose-binding domain-like"/>
    <property type="match status" value="2"/>
</dbReference>
<comment type="catalytic activity">
    <reaction evidence="2">
        <text>allantoate + H2O = (S)-ureidoglycolate + urea</text>
        <dbReference type="Rhea" id="RHEA:11016"/>
        <dbReference type="ChEBI" id="CHEBI:15377"/>
        <dbReference type="ChEBI" id="CHEBI:16199"/>
        <dbReference type="ChEBI" id="CHEBI:17536"/>
        <dbReference type="ChEBI" id="CHEBI:57296"/>
        <dbReference type="EC" id="3.5.3.4"/>
    </reaction>
</comment>
<evidence type="ECO:0000256" key="1">
    <source>
        <dbReference type="ARBA" id="ARBA00009242"/>
    </source>
</evidence>
<dbReference type="SUPFAM" id="SSF49785">
    <property type="entry name" value="Galactose-binding domain-like"/>
    <property type="match status" value="2"/>
</dbReference>
<dbReference type="OrthoDB" id="2078334at2"/>
<keyword evidence="5" id="KW-1185">Reference proteome</keyword>
<evidence type="ECO:0000313" key="5">
    <source>
        <dbReference type="Proteomes" id="UP000198908"/>
    </source>
</evidence>
<keyword evidence="2" id="KW-0378">Hydrolase</keyword>
<dbReference type="NCBIfam" id="TIGR02961">
    <property type="entry name" value="allantoicase"/>
    <property type="match status" value="1"/>
</dbReference>
<dbReference type="AlphaFoldDB" id="A0A1G7BNB5"/>
<dbReference type="STRING" id="416944.SAMN05421548_1408"/>
<dbReference type="PANTHER" id="PTHR12045">
    <property type="entry name" value="ALLANTOICASE"/>
    <property type="match status" value="1"/>
</dbReference>
<keyword evidence="2" id="KW-0659">Purine metabolism</keyword>
<accession>A0A1G7BNB5</accession>
<evidence type="ECO:0000259" key="3">
    <source>
        <dbReference type="Pfam" id="PF03561"/>
    </source>
</evidence>
<dbReference type="UniPathway" id="UPA00395">
    <property type="reaction ID" value="UER00654"/>
</dbReference>
<comment type="pathway">
    <text evidence="2">Nitrogen metabolism; (S)-allantoin degradation; (S)-ureidoglycolate from allantoate (aminidohydrolase route): step 1/1.</text>
</comment>
<gene>
    <name evidence="2" type="primary">alc</name>
    <name evidence="4" type="ORF">SAMN05421548_1408</name>
</gene>
<dbReference type="HAMAP" id="MF_00813">
    <property type="entry name" value="Allantoicase"/>
    <property type="match status" value="1"/>
</dbReference>
<dbReference type="InterPro" id="IPR015908">
    <property type="entry name" value="Allantoicase_dom"/>
</dbReference>
<organism evidence="4 5">
    <name type="scientific">Paraburkholderia lycopersici</name>
    <dbReference type="NCBI Taxonomy" id="416944"/>
    <lineage>
        <taxon>Bacteria</taxon>
        <taxon>Pseudomonadati</taxon>
        <taxon>Pseudomonadota</taxon>
        <taxon>Betaproteobacteria</taxon>
        <taxon>Burkholderiales</taxon>
        <taxon>Burkholderiaceae</taxon>
        <taxon>Paraburkholderia</taxon>
    </lineage>
</organism>
<dbReference type="GO" id="GO:0006144">
    <property type="term" value="P:purine nucleobase metabolic process"/>
    <property type="evidence" value="ECO:0007669"/>
    <property type="project" value="UniProtKB-KW"/>
</dbReference>
<dbReference type="Proteomes" id="UP000198908">
    <property type="component" value="Unassembled WGS sequence"/>
</dbReference>
<feature type="domain" description="Allantoicase" evidence="3">
    <location>
        <begin position="26"/>
        <end position="173"/>
    </location>
</feature>
<feature type="domain" description="Allantoicase" evidence="3">
    <location>
        <begin position="191"/>
        <end position="331"/>
    </location>
</feature>
<proteinExistence type="inferred from homology"/>
<dbReference type="PIRSF" id="PIRSF016516">
    <property type="entry name" value="Allantoicase"/>
    <property type="match status" value="1"/>
</dbReference>
<dbReference type="EMBL" id="FMYQ01000040">
    <property type="protein sequence ID" value="SDE27675.1"/>
    <property type="molecule type" value="Genomic_DNA"/>
</dbReference>
<comment type="similarity">
    <text evidence="1 2">Belongs to the allantoicase family.</text>
</comment>
<evidence type="ECO:0000313" key="4">
    <source>
        <dbReference type="EMBL" id="SDE27675.1"/>
    </source>
</evidence>
<protein>
    <recommendedName>
        <fullName evidence="2">Probable allantoicase</fullName>
        <ecNumber evidence="2">3.5.3.4</ecNumber>
    </recommendedName>
    <alternativeName>
        <fullName evidence="2">Allantoate amidinohydrolase</fullName>
    </alternativeName>
</protein>
<name>A0A1G7BNB5_9BURK</name>
<dbReference type="GO" id="GO:0004037">
    <property type="term" value="F:allantoicase activity"/>
    <property type="evidence" value="ECO:0007669"/>
    <property type="project" value="UniProtKB-UniRule"/>
</dbReference>
<dbReference type="GO" id="GO:0000256">
    <property type="term" value="P:allantoin catabolic process"/>
    <property type="evidence" value="ECO:0007669"/>
    <property type="project" value="UniProtKB-UniRule"/>
</dbReference>
<dbReference type="InterPro" id="IPR008979">
    <property type="entry name" value="Galactose-bd-like_sf"/>
</dbReference>
<dbReference type="EC" id="3.5.3.4" evidence="2"/>
<dbReference type="PANTHER" id="PTHR12045:SF3">
    <property type="entry name" value="INACTIVE ALLANTOICASE-RELATED"/>
    <property type="match status" value="1"/>
</dbReference>
<dbReference type="InterPro" id="IPR005164">
    <property type="entry name" value="Allantoicase"/>
</dbReference>
<evidence type="ECO:0000256" key="2">
    <source>
        <dbReference type="HAMAP-Rule" id="MF_00813"/>
    </source>
</evidence>
<sequence>MAIPTIAADAPAFVRRGINLADPRLGAAAVQTSDDFFAPMARMLNPEPAVFIPGKYDDNGKWMDGWESRRKRVSGYDFCIVKLGVPAVLAGVDIDTSHFTGNYPPAASLQACVSSGSIPPENTAWTEVLPSVALQGNAHHYHAIDTRGAAFTHVRLNIYPDGGVARLRVYGRPQPELKTGTPIDLASAMNGARVVAANNQHFGLASNMLLPTEAANIGEGWETRRRREPGNDWCIIELAKPGQLTGAVVNTAHFKGNFAERCSLQGAFVEGGTDESLITQAMFWPTLLPEQRLRMDHAHTFDLNATPVITHVRFNIFPDGGVSRLKLIGVVEDC</sequence>
<dbReference type="RefSeq" id="WP_092005305.1">
    <property type="nucleotide sequence ID" value="NZ_FMYQ01000040.1"/>
</dbReference>